<dbReference type="EMBL" id="JAMGBB010000001">
    <property type="protein sequence ID" value="MCL6740551.1"/>
    <property type="molecule type" value="Genomic_DNA"/>
</dbReference>
<evidence type="ECO:0000313" key="3">
    <source>
        <dbReference type="Proteomes" id="UP001165383"/>
    </source>
</evidence>
<name>A0ABT0S840_9SPHN</name>
<dbReference type="RefSeq" id="WP_249914976.1">
    <property type="nucleotide sequence ID" value="NZ_JAMGBB010000001.1"/>
</dbReference>
<keyword evidence="3" id="KW-1185">Reference proteome</keyword>
<organism evidence="2 3">
    <name type="scientific">Sphingomonas brevis</name>
    <dbReference type="NCBI Taxonomy" id="2908206"/>
    <lineage>
        <taxon>Bacteria</taxon>
        <taxon>Pseudomonadati</taxon>
        <taxon>Pseudomonadota</taxon>
        <taxon>Alphaproteobacteria</taxon>
        <taxon>Sphingomonadales</taxon>
        <taxon>Sphingomonadaceae</taxon>
        <taxon>Sphingomonas</taxon>
    </lineage>
</organism>
<comment type="caution">
    <text evidence="2">The sequence shown here is derived from an EMBL/GenBank/DDBJ whole genome shotgun (WGS) entry which is preliminary data.</text>
</comment>
<feature type="chain" id="PRO_5045248259" description="CopL family metal-binding regulatory protein" evidence="1">
    <location>
        <begin position="30"/>
        <end position="111"/>
    </location>
</feature>
<reference evidence="2" key="1">
    <citation type="submission" date="2022-05" db="EMBL/GenBank/DDBJ databases">
        <authorList>
            <person name="Jo J.-H."/>
            <person name="Im W.-T."/>
        </authorList>
    </citation>
    <scope>NUCLEOTIDE SEQUENCE</scope>
    <source>
        <strain evidence="2">RB56-2</strain>
    </source>
</reference>
<accession>A0ABT0S840</accession>
<dbReference type="Proteomes" id="UP001165383">
    <property type="component" value="Unassembled WGS sequence"/>
</dbReference>
<proteinExistence type="predicted"/>
<evidence type="ECO:0000313" key="2">
    <source>
        <dbReference type="EMBL" id="MCL6740551.1"/>
    </source>
</evidence>
<sequence>MSLRPLFAILIAVAMLFAPLALQSGAAMAMAPADHHAQMTKTDHCGEQPAKSHDGKTVDKSCCAAMCTAIAVAPTPMLEPHVFASSAERPSLVQFDHSFLAELPTPPPRLS</sequence>
<keyword evidence="1" id="KW-0732">Signal</keyword>
<gene>
    <name evidence="2" type="ORF">LZ518_05320</name>
</gene>
<protein>
    <recommendedName>
        <fullName evidence="4">CopL family metal-binding regulatory protein</fullName>
    </recommendedName>
</protein>
<feature type="signal peptide" evidence="1">
    <location>
        <begin position="1"/>
        <end position="29"/>
    </location>
</feature>
<evidence type="ECO:0008006" key="4">
    <source>
        <dbReference type="Google" id="ProtNLM"/>
    </source>
</evidence>
<evidence type="ECO:0000256" key="1">
    <source>
        <dbReference type="SAM" id="SignalP"/>
    </source>
</evidence>